<evidence type="ECO:0000313" key="3">
    <source>
        <dbReference type="Proteomes" id="UP000223968"/>
    </source>
</evidence>
<accession>A0A2B7XN11</accession>
<dbReference type="Pfam" id="PF01266">
    <property type="entry name" value="DAO"/>
    <property type="match status" value="1"/>
</dbReference>
<dbReference type="SUPFAM" id="SSF51905">
    <property type="entry name" value="FAD/NAD(P)-binding domain"/>
    <property type="match status" value="1"/>
</dbReference>
<dbReference type="GO" id="GO:0005737">
    <property type="term" value="C:cytoplasm"/>
    <property type="evidence" value="ECO:0007669"/>
    <property type="project" value="TreeGrafter"/>
</dbReference>
<proteinExistence type="predicted"/>
<dbReference type="EMBL" id="PDNB01000088">
    <property type="protein sequence ID" value="PGH10161.1"/>
    <property type="molecule type" value="Genomic_DNA"/>
</dbReference>
<dbReference type="STRING" id="1447875.A0A2B7XN11"/>
<evidence type="ECO:0000259" key="1">
    <source>
        <dbReference type="Pfam" id="PF01266"/>
    </source>
</evidence>
<evidence type="ECO:0000313" key="2">
    <source>
        <dbReference type="EMBL" id="PGH10161.1"/>
    </source>
</evidence>
<sequence>MTPSAPQKPFPNPNGMRSFWLTEPHALENHRSTETLPSECDVVIIGAGYAGVSTAYHILQDNPSPPSIVILEARGHLRPSPFLPIVRHAEKHGLEAAAELSDFEAEHIPAIREVIEREDIDCDFTMTRSYDVLLREDHCKEVGKAFNKLRKAGIPLKQDVQYTSKNVERISGIKSAKGCFHYTAAHIWPYKFVLSLLSTLLSRHPSTTLNLQTHTPVTSISETPDPTTGAWTVTTASRGSIKTKKLILATNAYTAALAPQYTDRIVPIRGICSHVVTPADKPAPYLPNTYSLQWGAEEYDYLIPRPDGSIIVGGGRRDYVADAESWYGNTDDSEVIRSAQGYFDGYMQRHFIGWEGSGAYTEQVWSGVMGFSTDLLPHAGPIPGKPNQYILAGFTGHGMPMAFLTARGIAKMVRNCNAGDGSENEDVPFEETGIPRLYKTTRERLECERNEILTENFGIKNIEGRGVMKT</sequence>
<dbReference type="PANTHER" id="PTHR13847">
    <property type="entry name" value="SARCOSINE DEHYDROGENASE-RELATED"/>
    <property type="match status" value="1"/>
</dbReference>
<gene>
    <name evidence="2" type="ORF">AJ79_05516</name>
</gene>
<protein>
    <recommendedName>
        <fullName evidence="1">FAD dependent oxidoreductase domain-containing protein</fullName>
    </recommendedName>
</protein>
<organism evidence="2 3">
    <name type="scientific">Helicocarpus griseus UAMH5409</name>
    <dbReference type="NCBI Taxonomy" id="1447875"/>
    <lineage>
        <taxon>Eukaryota</taxon>
        <taxon>Fungi</taxon>
        <taxon>Dikarya</taxon>
        <taxon>Ascomycota</taxon>
        <taxon>Pezizomycotina</taxon>
        <taxon>Eurotiomycetes</taxon>
        <taxon>Eurotiomycetidae</taxon>
        <taxon>Onygenales</taxon>
        <taxon>Ajellomycetaceae</taxon>
        <taxon>Helicocarpus</taxon>
    </lineage>
</organism>
<feature type="domain" description="FAD dependent oxidoreductase" evidence="1">
    <location>
        <begin position="41"/>
        <end position="411"/>
    </location>
</feature>
<name>A0A2B7XN11_9EURO</name>
<dbReference type="AlphaFoldDB" id="A0A2B7XN11"/>
<dbReference type="Gene3D" id="3.50.50.60">
    <property type="entry name" value="FAD/NAD(P)-binding domain"/>
    <property type="match status" value="1"/>
</dbReference>
<dbReference type="PANTHER" id="PTHR13847:SF279">
    <property type="entry name" value="FAD DEPENDENT OXIDOREDUCTASE DOMAIN-CONTAINING PROTEIN-RELATED"/>
    <property type="match status" value="1"/>
</dbReference>
<dbReference type="Proteomes" id="UP000223968">
    <property type="component" value="Unassembled WGS sequence"/>
</dbReference>
<dbReference type="Gene3D" id="3.30.9.10">
    <property type="entry name" value="D-Amino Acid Oxidase, subunit A, domain 2"/>
    <property type="match status" value="1"/>
</dbReference>
<dbReference type="InterPro" id="IPR006076">
    <property type="entry name" value="FAD-dep_OxRdtase"/>
</dbReference>
<comment type="caution">
    <text evidence="2">The sequence shown here is derived from an EMBL/GenBank/DDBJ whole genome shotgun (WGS) entry which is preliminary data.</text>
</comment>
<dbReference type="InterPro" id="IPR036188">
    <property type="entry name" value="FAD/NAD-bd_sf"/>
</dbReference>
<reference evidence="2 3" key="1">
    <citation type="submission" date="2017-10" db="EMBL/GenBank/DDBJ databases">
        <title>Comparative genomics in systemic dimorphic fungi from Ajellomycetaceae.</title>
        <authorList>
            <person name="Munoz J.F."/>
            <person name="Mcewen J.G."/>
            <person name="Clay O.K."/>
            <person name="Cuomo C.A."/>
        </authorList>
    </citation>
    <scope>NUCLEOTIDE SEQUENCE [LARGE SCALE GENOMIC DNA]</scope>
    <source>
        <strain evidence="2 3">UAMH5409</strain>
    </source>
</reference>
<dbReference type="OrthoDB" id="429143at2759"/>
<keyword evidence="3" id="KW-1185">Reference proteome</keyword>